<feature type="region of interest" description="Disordered" evidence="1">
    <location>
        <begin position="871"/>
        <end position="920"/>
    </location>
</feature>
<feature type="compositionally biased region" description="Basic and acidic residues" evidence="1">
    <location>
        <begin position="99"/>
        <end position="112"/>
    </location>
</feature>
<evidence type="ECO:0000313" key="2">
    <source>
        <dbReference type="EMBL" id="EZG45375.1"/>
    </source>
</evidence>
<feature type="compositionally biased region" description="Low complexity" evidence="1">
    <location>
        <begin position="236"/>
        <end position="250"/>
    </location>
</feature>
<gene>
    <name evidence="2" type="ORF">GNI_138890</name>
</gene>
<feature type="region of interest" description="Disordered" evidence="1">
    <location>
        <begin position="774"/>
        <end position="796"/>
    </location>
</feature>
<feature type="region of interest" description="Disordered" evidence="1">
    <location>
        <begin position="622"/>
        <end position="674"/>
    </location>
</feature>
<feature type="region of interest" description="Disordered" evidence="1">
    <location>
        <begin position="979"/>
        <end position="1061"/>
    </location>
</feature>
<protein>
    <submittedName>
        <fullName evidence="2">Uncharacterized protein</fullName>
    </submittedName>
</protein>
<proteinExistence type="predicted"/>
<feature type="compositionally biased region" description="Polar residues" evidence="1">
    <location>
        <begin position="260"/>
        <end position="270"/>
    </location>
</feature>
<feature type="compositionally biased region" description="Polar residues" evidence="1">
    <location>
        <begin position="1774"/>
        <end position="1783"/>
    </location>
</feature>
<dbReference type="VEuPathDB" id="CryptoDB:GNI_138890"/>
<feature type="compositionally biased region" description="Basic and acidic residues" evidence="1">
    <location>
        <begin position="1007"/>
        <end position="1019"/>
    </location>
</feature>
<feature type="compositionally biased region" description="Polar residues" evidence="1">
    <location>
        <begin position="134"/>
        <end position="147"/>
    </location>
</feature>
<feature type="compositionally biased region" description="Low complexity" evidence="1">
    <location>
        <begin position="82"/>
        <end position="94"/>
    </location>
</feature>
<dbReference type="GeneID" id="22914937"/>
<feature type="compositionally biased region" description="Basic and acidic residues" evidence="1">
    <location>
        <begin position="271"/>
        <end position="294"/>
    </location>
</feature>
<feature type="region of interest" description="Disordered" evidence="1">
    <location>
        <begin position="236"/>
        <end position="315"/>
    </location>
</feature>
<keyword evidence="3" id="KW-1185">Reference proteome</keyword>
<feature type="region of interest" description="Disordered" evidence="1">
    <location>
        <begin position="1845"/>
        <end position="1868"/>
    </location>
</feature>
<dbReference type="EMBL" id="AFNH02001026">
    <property type="protein sequence ID" value="EZG45375.1"/>
    <property type="molecule type" value="Genomic_DNA"/>
</dbReference>
<organism evidence="2 3">
    <name type="scientific">Gregarina niphandrodes</name>
    <name type="common">Septate eugregarine</name>
    <dbReference type="NCBI Taxonomy" id="110365"/>
    <lineage>
        <taxon>Eukaryota</taxon>
        <taxon>Sar</taxon>
        <taxon>Alveolata</taxon>
        <taxon>Apicomplexa</taxon>
        <taxon>Conoidasida</taxon>
        <taxon>Gregarinasina</taxon>
        <taxon>Eugregarinorida</taxon>
        <taxon>Gregarinidae</taxon>
        <taxon>Gregarina</taxon>
    </lineage>
</organism>
<feature type="compositionally biased region" description="Polar residues" evidence="1">
    <location>
        <begin position="871"/>
        <end position="885"/>
    </location>
</feature>
<name>A0A023B0K4_GRENI</name>
<feature type="region of interest" description="Disordered" evidence="1">
    <location>
        <begin position="1080"/>
        <end position="1100"/>
    </location>
</feature>
<feature type="compositionally biased region" description="Polar residues" evidence="1">
    <location>
        <begin position="646"/>
        <end position="656"/>
    </location>
</feature>
<feature type="compositionally biased region" description="Gly residues" evidence="1">
    <location>
        <begin position="625"/>
        <end position="640"/>
    </location>
</feature>
<reference evidence="2" key="1">
    <citation type="submission" date="2013-12" db="EMBL/GenBank/DDBJ databases">
        <authorList>
            <person name="Omoto C.K."/>
            <person name="Sibley D."/>
            <person name="Venepally P."/>
            <person name="Hadjithomas M."/>
            <person name="Karamycheva S."/>
            <person name="Brunk B."/>
            <person name="Roos D."/>
            <person name="Caler E."/>
            <person name="Lorenzi H."/>
        </authorList>
    </citation>
    <scope>NUCLEOTIDE SEQUENCE</scope>
</reference>
<evidence type="ECO:0000256" key="1">
    <source>
        <dbReference type="SAM" id="MobiDB-lite"/>
    </source>
</evidence>
<dbReference type="Proteomes" id="UP000019763">
    <property type="component" value="Unassembled WGS sequence"/>
</dbReference>
<comment type="caution">
    <text evidence="2">The sequence shown here is derived from an EMBL/GenBank/DDBJ whole genome shotgun (WGS) entry which is preliminary data.</text>
</comment>
<dbReference type="RefSeq" id="XP_011132512.1">
    <property type="nucleotide sequence ID" value="XM_011134210.1"/>
</dbReference>
<feature type="region of interest" description="Disordered" evidence="1">
    <location>
        <begin position="1752"/>
        <end position="1783"/>
    </location>
</feature>
<feature type="compositionally biased region" description="Low complexity" evidence="1">
    <location>
        <begin position="886"/>
        <end position="920"/>
    </location>
</feature>
<evidence type="ECO:0000313" key="3">
    <source>
        <dbReference type="Proteomes" id="UP000019763"/>
    </source>
</evidence>
<feature type="region of interest" description="Disordered" evidence="1">
    <location>
        <begin position="59"/>
        <end position="187"/>
    </location>
</feature>
<feature type="compositionally biased region" description="Basic and acidic residues" evidence="1">
    <location>
        <begin position="1041"/>
        <end position="1055"/>
    </location>
</feature>
<sequence length="2101" mass="226459">MSLGAACPTLSHTHTHRLTTVTKATLTTAQDSATLLLAATDSGLLLSYRLCDGAASEDLVAEEQPKAKQPEPEPAATEDPNAASGDPAAASGDPNMRSGDADLKFGDSRVRFGDPPAGSGARYGSPRADGLPQPSDTSSRIAESPSGSDRPEDSECVCARSEAEEPAVESADAGESHGTGALDGTGECLRVPGPRLEWLTALKWNKAISNITLVPSAYTYMCSTSPYVALVEQTVGSSSRWGSRGSTRPSSLRDVASRASGPQSRVPSLSQREEATRSEAPRSEARGSDARGSEAGESSEGGGRASEPPEPAVSDAFGSEVFVPEELSSEGFDSQAFAAETTTGLGDMRPSDVLVSLVSLDDGRCFSSFMLDGPTVPLPPPRTARETELASRLVVYFDSPHMFVLWDMVSAQAVLRIYYHGADPPLAADPSLAADDSLVSATAWQKETTSETDLRSTSDRSRLEGAAYKEMVGRPVAACAIFPGPSLAVFTEDGQLHLWDFGVGVYDHWSRSELVGQATWVEARAPVAARRFGLSDVWHAGDQERDARIFPGFVNSQFVLVLHERVLLFHVRDHKLHLLHDWHATGLRVRHALKCHALRAHTEPPQQTALATPDLVSADLSDASGMGGVSGAEGVNGAGGADAQEPSRNAQEQSASVREPSASPRSRAALGDQAAKDRVLQTRVAYGASLRGSERSLMVQTAARTLVLTLDGKCYWVDEGTLQGLPAVALACLPDAEFARNSHSVPVPATPRRMGKWLRTAADHTGSQTAGVVDSALAGSPAGGPGDGPGDGKGAGLEERKFTLVQLRSWKHRLLIYQTAATGALATKPELPATESTVVGSRTVSRVSVLQRMASHRIASHWIAHRWTTNPDAANQNADRNTTSHNASQDAANPDANQDASNRNESRASQSRLSQSRLSRATRPKVFLGASTRRISSSISGSCPYLASDVCYLGTSVVACFGMSQNEIVFRKLRPKGAEDLVSSGPVSNASIEGYGAVEPGSTADDTAGRRESDTRGLLEAHSTTKCGPIDDEDQSSHQSKLTDDQTVRRGRLDGELSNGLGNGLSNGLSNCLSNGISNGLSNGSDESMEPDPGVRSVGVGKDRRRLRQIARSRRNFETQDRYGRALGGSLDGRPLGGGSLMAGGSLAGGSLAGATAYGIYRRRSTMGMDGGTHTAKRVSSARRTPSGRVKQLWEEGSWVCEEARIPSAAPATSMLCLKEEGVLVAGFDDGYLAVYSLSSLNEIIRKPLQDTLHNRRTWAAHMTMDGGFQPIVHLIPVTILLDKGSAVSESLFLAGTCLGEYVLCEVVHRSLNNTASLGTAFLGPGDSFEDAPHPSVRLHILLALGHRFSSNLEAVVYSPWAKTLYTSDRAGFAHVFDGFNGARLGCLDSSTTYITISRWQNQLQIWRARLEASSATSDFNRTPKSIASNLGLDICWINGISACQKMSWSGQNRLLTFAGLKDLKIPCENYLRTSNVLQLSTSEMLTAAIILGCFFPWDGSVKDLATLSKLGENSRITIPQVYRLFPLSLIFVSYPGGSTTVHSLLRVPGTDPVKYSAQMLSNGTEGLWSPSEAGTSSPPEAGMSVLSGASLPTPGASRHFPAAVVPAPVPELAFPRPEPSSLWILTRQVVCADVVWAWQTHLLTSEDDEGKEKWLQAEVRRCRQYLYRCLLHNTKRYRRLRGLGTAPTHSVMMLASHKLVSSRNAYSRTTANEILKQTALRSARALEDPELLMTMKACLAVLRAALVRSNKPSSTLDDGLVHARNRSGGDNPRSASLPTNRSAPDLRQFAQFRGFWIKPLCPGLPKPLLASSSSFLNNQATLCESCFYTLLILNYYVESAEAGSHKPRHRLDTQPSRGEGGQRLEPRRSVGKVLVDGRALADKLMLQTRHVLGECTLRVLAGPLSFYRWLNSWTSTGTPGDRMETKVRKAVTDPFVRFKLQVLLDTLEAHGRRWRQLWFADPHLVIRRCFVEPSPLALKARALEVEMVKTLRTQNRLELLRGRYDATLDADPAATDPVLAQAATENAENAALFQYTNYNVWLHFCVDENLAPMITSLLYQCTQLAPLKLIALTSTLINLGNPNVDCFKCCIRCLGKLAFK</sequence>
<accession>A0A023B0K4</accession>
<feature type="compositionally biased region" description="Gly residues" evidence="1">
    <location>
        <begin position="781"/>
        <end position="795"/>
    </location>
</feature>